<gene>
    <name evidence="14" type="ORF">DCAF_LOCUS25345</name>
</gene>
<keyword evidence="9" id="KW-0804">Transcription</keyword>
<evidence type="ECO:0000256" key="11">
    <source>
        <dbReference type="ARBA" id="ARBA00055020"/>
    </source>
</evidence>
<evidence type="ECO:0000256" key="4">
    <source>
        <dbReference type="ARBA" id="ARBA00022771"/>
    </source>
</evidence>
<keyword evidence="6" id="KW-0805">Transcription regulation</keyword>
<dbReference type="EMBL" id="CAWUPB010001195">
    <property type="protein sequence ID" value="CAK7354800.1"/>
    <property type="molecule type" value="Genomic_DNA"/>
</dbReference>
<protein>
    <recommendedName>
        <fullName evidence="13">GATA-type domain-containing protein</fullName>
    </recommendedName>
</protein>
<dbReference type="InterPro" id="IPR013088">
    <property type="entry name" value="Znf_NHR/GATA"/>
</dbReference>
<comment type="similarity">
    <text evidence="2">Belongs to the type IV zinc-finger family. Class A subfamily.</text>
</comment>
<dbReference type="GO" id="GO:0030154">
    <property type="term" value="P:cell differentiation"/>
    <property type="evidence" value="ECO:0007669"/>
    <property type="project" value="TreeGrafter"/>
</dbReference>
<dbReference type="InterPro" id="IPR000679">
    <property type="entry name" value="Znf_GATA"/>
</dbReference>
<organism evidence="14 15">
    <name type="scientific">Dovyalis caffra</name>
    <dbReference type="NCBI Taxonomy" id="77055"/>
    <lineage>
        <taxon>Eukaryota</taxon>
        <taxon>Viridiplantae</taxon>
        <taxon>Streptophyta</taxon>
        <taxon>Embryophyta</taxon>
        <taxon>Tracheophyta</taxon>
        <taxon>Spermatophyta</taxon>
        <taxon>Magnoliopsida</taxon>
        <taxon>eudicotyledons</taxon>
        <taxon>Gunneridae</taxon>
        <taxon>Pentapetalae</taxon>
        <taxon>rosids</taxon>
        <taxon>fabids</taxon>
        <taxon>Malpighiales</taxon>
        <taxon>Salicaceae</taxon>
        <taxon>Flacourtieae</taxon>
        <taxon>Dovyalis</taxon>
    </lineage>
</organism>
<comment type="function">
    <text evidence="11">Transcriptional activator that specifically binds 5'-GATA-3' or 5'-GAT-3' motifs within gene promoters. May be involved in the regulation of some light-responsive genes.</text>
</comment>
<dbReference type="InterPro" id="IPR051140">
    <property type="entry name" value="GATA_TF"/>
</dbReference>
<dbReference type="GO" id="GO:0005634">
    <property type="term" value="C:nucleus"/>
    <property type="evidence" value="ECO:0007669"/>
    <property type="project" value="UniProtKB-SubCell"/>
</dbReference>
<reference evidence="14 15" key="1">
    <citation type="submission" date="2024-01" db="EMBL/GenBank/DDBJ databases">
        <authorList>
            <person name="Waweru B."/>
        </authorList>
    </citation>
    <scope>NUCLEOTIDE SEQUENCE [LARGE SCALE GENOMIC DNA]</scope>
</reference>
<comment type="subcellular location">
    <subcellularLocation>
        <location evidence="1">Nucleus</location>
    </subcellularLocation>
</comment>
<evidence type="ECO:0000256" key="1">
    <source>
        <dbReference type="ARBA" id="ARBA00004123"/>
    </source>
</evidence>
<evidence type="ECO:0000256" key="10">
    <source>
        <dbReference type="ARBA" id="ARBA00023242"/>
    </source>
</evidence>
<evidence type="ECO:0000256" key="5">
    <source>
        <dbReference type="ARBA" id="ARBA00022833"/>
    </source>
</evidence>
<dbReference type="PANTHER" id="PTHR45658:SF18">
    <property type="entry name" value="PROTEIN GAT2"/>
    <property type="match status" value="1"/>
</dbReference>
<dbReference type="PANTHER" id="PTHR45658">
    <property type="entry name" value="GATA TRANSCRIPTION FACTOR"/>
    <property type="match status" value="1"/>
</dbReference>
<evidence type="ECO:0000256" key="3">
    <source>
        <dbReference type="ARBA" id="ARBA00022723"/>
    </source>
</evidence>
<dbReference type="PROSITE" id="PS50114">
    <property type="entry name" value="GATA_ZN_FINGER_2"/>
    <property type="match status" value="1"/>
</dbReference>
<dbReference type="CDD" id="cd00202">
    <property type="entry name" value="ZnF_GATA"/>
    <property type="match status" value="1"/>
</dbReference>
<evidence type="ECO:0000313" key="15">
    <source>
        <dbReference type="Proteomes" id="UP001314170"/>
    </source>
</evidence>
<dbReference type="GO" id="GO:0043565">
    <property type="term" value="F:sequence-specific DNA binding"/>
    <property type="evidence" value="ECO:0007669"/>
    <property type="project" value="InterPro"/>
</dbReference>
<dbReference type="Gene3D" id="3.30.50.10">
    <property type="entry name" value="Erythroid Transcription Factor GATA-1, subunit A"/>
    <property type="match status" value="1"/>
</dbReference>
<evidence type="ECO:0000256" key="9">
    <source>
        <dbReference type="ARBA" id="ARBA00023163"/>
    </source>
</evidence>
<dbReference type="SMART" id="SM00401">
    <property type="entry name" value="ZnF_GATA"/>
    <property type="match status" value="1"/>
</dbReference>
<evidence type="ECO:0000256" key="12">
    <source>
        <dbReference type="PROSITE-ProRule" id="PRU00094"/>
    </source>
</evidence>
<dbReference type="Pfam" id="PF00320">
    <property type="entry name" value="GATA"/>
    <property type="match status" value="1"/>
</dbReference>
<sequence>MPYTLFTTMAIDDENIFDISDLRMLNDFDWTGSELCVPQDPIECIPSFPDFYYGLISSNELNLLEDVEKYFFRNSEEEKQTTLNDCKLGITNKKPRSKRTSKQCAWSMKEFMFPAIENHPEMSLVHFSKRRCTHCGMDSTPQWRIGPLGPKTLCNACGVRYKTGRLVPEYRPAASPSFDEKRHSNFPKQILKKRANLN</sequence>
<evidence type="ECO:0000256" key="2">
    <source>
        <dbReference type="ARBA" id="ARBA00005694"/>
    </source>
</evidence>
<keyword evidence="3" id="KW-0479">Metal-binding</keyword>
<keyword evidence="10" id="KW-0539">Nucleus</keyword>
<dbReference type="GO" id="GO:0008270">
    <property type="term" value="F:zinc ion binding"/>
    <property type="evidence" value="ECO:0007669"/>
    <property type="project" value="UniProtKB-KW"/>
</dbReference>
<keyword evidence="15" id="KW-1185">Reference proteome</keyword>
<keyword evidence="5" id="KW-0862">Zinc</keyword>
<proteinExistence type="inferred from homology"/>
<keyword evidence="8" id="KW-0010">Activator</keyword>
<accession>A0AAV1SQI9</accession>
<dbReference type="AlphaFoldDB" id="A0AAV1SQI9"/>
<dbReference type="SUPFAM" id="SSF57716">
    <property type="entry name" value="Glucocorticoid receptor-like (DNA-binding domain)"/>
    <property type="match status" value="1"/>
</dbReference>
<keyword evidence="4 12" id="KW-0863">Zinc-finger</keyword>
<comment type="caution">
    <text evidence="14">The sequence shown here is derived from an EMBL/GenBank/DDBJ whole genome shotgun (WGS) entry which is preliminary data.</text>
</comment>
<name>A0AAV1SQI9_9ROSI</name>
<evidence type="ECO:0000313" key="14">
    <source>
        <dbReference type="EMBL" id="CAK7354800.1"/>
    </source>
</evidence>
<keyword evidence="7" id="KW-0238">DNA-binding</keyword>
<dbReference type="FunFam" id="3.30.50.10:FF:000025">
    <property type="entry name" value="GATA transcription factor"/>
    <property type="match status" value="1"/>
</dbReference>
<evidence type="ECO:0000256" key="7">
    <source>
        <dbReference type="ARBA" id="ARBA00023125"/>
    </source>
</evidence>
<dbReference type="GO" id="GO:0006355">
    <property type="term" value="P:regulation of DNA-templated transcription"/>
    <property type="evidence" value="ECO:0007669"/>
    <property type="project" value="InterPro"/>
</dbReference>
<dbReference type="Proteomes" id="UP001314170">
    <property type="component" value="Unassembled WGS sequence"/>
</dbReference>
<feature type="domain" description="GATA-type" evidence="13">
    <location>
        <begin position="126"/>
        <end position="162"/>
    </location>
</feature>
<evidence type="ECO:0000259" key="13">
    <source>
        <dbReference type="PROSITE" id="PS50114"/>
    </source>
</evidence>
<evidence type="ECO:0000256" key="6">
    <source>
        <dbReference type="ARBA" id="ARBA00023015"/>
    </source>
</evidence>
<evidence type="ECO:0000256" key="8">
    <source>
        <dbReference type="ARBA" id="ARBA00023159"/>
    </source>
</evidence>